<dbReference type="EMBL" id="STFG01000017">
    <property type="protein sequence ID" value="THT98806.1"/>
    <property type="molecule type" value="Genomic_DNA"/>
</dbReference>
<dbReference type="AlphaFoldDB" id="A0A4S8EWB1"/>
<evidence type="ECO:0000313" key="2">
    <source>
        <dbReference type="Proteomes" id="UP000308917"/>
    </source>
</evidence>
<keyword evidence="2" id="KW-1185">Reference proteome</keyword>
<gene>
    <name evidence="1" type="ORF">E9531_13495</name>
</gene>
<dbReference type="Proteomes" id="UP000308917">
    <property type="component" value="Unassembled WGS sequence"/>
</dbReference>
<sequence length="122" mass="13353">MVDPKAFNSALTLRSSGLLRSRLAQTLGVMTDIAILLNDFASEVAPICSHVSVRNDENGPYVFALGLKGMHTLQLRMSGGNFVVQLWLGATAEDESIIEEPKFSDASRAFRAAKEWLEKDVV</sequence>
<comment type="caution">
    <text evidence="1">The sequence shown here is derived from an EMBL/GenBank/DDBJ whole genome shotgun (WGS) entry which is preliminary data.</text>
</comment>
<dbReference type="RefSeq" id="WP_136574296.1">
    <property type="nucleotide sequence ID" value="NZ_STFG01000017.1"/>
</dbReference>
<name>A0A4S8EWB1_9BURK</name>
<reference evidence="1 2" key="1">
    <citation type="journal article" date="2015" name="Antonie Van Leeuwenhoek">
        <title>Lampropedia puyangensis sp. nov., isolated from symptomatic bark of Populus ? euramericana canker and emended description of Lampropedia hyalina (Ehrenberg 1832) Lee et al. 2004.</title>
        <authorList>
            <person name="Li Y."/>
            <person name="Wang T."/>
            <person name="Piao C.G."/>
            <person name="Wang L.F."/>
            <person name="Tian G.Z."/>
            <person name="Zhu T.H."/>
            <person name="Guo M.W."/>
        </authorList>
    </citation>
    <scope>NUCLEOTIDE SEQUENCE [LARGE SCALE GENOMIC DNA]</scope>
    <source>
        <strain evidence="1 2">2-bin</strain>
    </source>
</reference>
<protein>
    <submittedName>
        <fullName evidence="1">Uncharacterized protein</fullName>
    </submittedName>
</protein>
<accession>A0A4S8EWB1</accession>
<proteinExistence type="predicted"/>
<organism evidence="1 2">
    <name type="scientific">Lampropedia puyangensis</name>
    <dbReference type="NCBI Taxonomy" id="1330072"/>
    <lineage>
        <taxon>Bacteria</taxon>
        <taxon>Pseudomonadati</taxon>
        <taxon>Pseudomonadota</taxon>
        <taxon>Betaproteobacteria</taxon>
        <taxon>Burkholderiales</taxon>
        <taxon>Comamonadaceae</taxon>
        <taxon>Lampropedia</taxon>
    </lineage>
</organism>
<evidence type="ECO:0000313" key="1">
    <source>
        <dbReference type="EMBL" id="THT98806.1"/>
    </source>
</evidence>